<evidence type="ECO:0000313" key="3">
    <source>
        <dbReference type="Proteomes" id="UP000774689"/>
    </source>
</evidence>
<dbReference type="AlphaFoldDB" id="A0AAP6XAY5"/>
<protein>
    <submittedName>
        <fullName evidence="2">Prepilin-type N-terminal cleavage/methylation domain-containing protein</fullName>
    </submittedName>
</protein>
<organism evidence="2 3">
    <name type="scientific">Francisella orientalis</name>
    <dbReference type="NCBI Taxonomy" id="299583"/>
    <lineage>
        <taxon>Bacteria</taxon>
        <taxon>Pseudomonadati</taxon>
        <taxon>Pseudomonadota</taxon>
        <taxon>Gammaproteobacteria</taxon>
        <taxon>Thiotrichales</taxon>
        <taxon>Francisellaceae</taxon>
        <taxon>Francisella</taxon>
    </lineage>
</organism>
<evidence type="ECO:0000313" key="2">
    <source>
        <dbReference type="EMBL" id="NIY57083.1"/>
    </source>
</evidence>
<dbReference type="EMBL" id="QPQM01000020">
    <property type="protein sequence ID" value="NIY57083.1"/>
    <property type="molecule type" value="Genomic_DNA"/>
</dbReference>
<keyword evidence="1" id="KW-0812">Transmembrane</keyword>
<keyword evidence="1" id="KW-0472">Membrane</keyword>
<dbReference type="Proteomes" id="UP000774689">
    <property type="component" value="Unassembled WGS sequence"/>
</dbReference>
<feature type="transmembrane region" description="Helical" evidence="1">
    <location>
        <begin position="12"/>
        <end position="30"/>
    </location>
</feature>
<evidence type="ECO:0000256" key="1">
    <source>
        <dbReference type="SAM" id="Phobius"/>
    </source>
</evidence>
<dbReference type="Gene3D" id="3.30.700.10">
    <property type="entry name" value="Glycoprotein, Type 4 Pilin"/>
    <property type="match status" value="1"/>
</dbReference>
<dbReference type="GeneID" id="45432983"/>
<gene>
    <name evidence="2" type="ORF">CHQ83_07665</name>
</gene>
<dbReference type="RefSeq" id="WP_048349211.1">
    <property type="nucleotide sequence ID" value="NZ_CP011923.2"/>
</dbReference>
<proteinExistence type="predicted"/>
<accession>A0AAP6XAY5</accession>
<comment type="caution">
    <text evidence="2">The sequence shown here is derived from an EMBL/GenBank/DDBJ whole genome shotgun (WGS) entry which is preliminary data.</text>
</comment>
<dbReference type="SUPFAM" id="SSF54523">
    <property type="entry name" value="Pili subunits"/>
    <property type="match status" value="1"/>
</dbReference>
<sequence>MRTKAGFSLLELMVMIAVVAIVAAIAIPIYSNYKTRAKISVTDAIANIYLNQVTDYTFGKKIFLDEASELWGCRELNRDNVIKVCIERIDSQNAVMKVYIDQDILPNIEQPYYQYNLTLVILGEVTCLLKH</sequence>
<dbReference type="InterPro" id="IPR012902">
    <property type="entry name" value="N_methyl_site"/>
</dbReference>
<keyword evidence="1" id="KW-1133">Transmembrane helix</keyword>
<dbReference type="InterPro" id="IPR045584">
    <property type="entry name" value="Pilin-like"/>
</dbReference>
<dbReference type="PROSITE" id="PS00409">
    <property type="entry name" value="PROKAR_NTER_METHYL"/>
    <property type="match status" value="1"/>
</dbReference>
<dbReference type="Pfam" id="PF07963">
    <property type="entry name" value="N_methyl"/>
    <property type="match status" value="1"/>
</dbReference>
<dbReference type="NCBIfam" id="TIGR02532">
    <property type="entry name" value="IV_pilin_GFxxxE"/>
    <property type="match status" value="1"/>
</dbReference>
<name>A0AAP6XAY5_9GAMM</name>
<reference evidence="2" key="1">
    <citation type="journal article" date="2020" name="Int. J. Syst. Evol. Microbiol.">
        <title>Reclassification of Francisella noatunensis subsp. orientalis Ottem et al. 2009 as Francisella orientalis sp. nov., Francisella noatunensis subsp. chilensis subsp. nov. and emended description of Francisella noatunensis.</title>
        <authorList>
            <person name="Ramirez-Paredes J.G."/>
            <person name="Larsson P."/>
            <person name="Thompson K.D."/>
            <person name="Penman D.J."/>
            <person name="Busse H.J."/>
            <person name="Ohrman C."/>
            <person name="Sjodin A."/>
            <person name="Soto E."/>
            <person name="Richards R.H."/>
            <person name="Adams A."/>
            <person name="Colquhoun D.J."/>
        </authorList>
    </citation>
    <scope>NUCLEOTIDE SEQUENCE</scope>
    <source>
        <strain evidence="2">LADL-07285A</strain>
    </source>
</reference>